<evidence type="ECO:0000256" key="5">
    <source>
        <dbReference type="SAM" id="MobiDB-lite"/>
    </source>
</evidence>
<comment type="subunit">
    <text evidence="4">Component of the Mediator complex.</text>
</comment>
<dbReference type="Gene3D" id="1.10.287.3490">
    <property type="match status" value="1"/>
</dbReference>
<evidence type="ECO:0000313" key="6">
    <source>
        <dbReference type="EMBL" id="KAL0465023.1"/>
    </source>
</evidence>
<organism evidence="6 7">
    <name type="scientific">Neurospora intermedia</name>
    <dbReference type="NCBI Taxonomy" id="5142"/>
    <lineage>
        <taxon>Eukaryota</taxon>
        <taxon>Fungi</taxon>
        <taxon>Dikarya</taxon>
        <taxon>Ascomycota</taxon>
        <taxon>Pezizomycotina</taxon>
        <taxon>Sordariomycetes</taxon>
        <taxon>Sordariomycetidae</taxon>
        <taxon>Sordariales</taxon>
        <taxon>Sordariaceae</taxon>
        <taxon>Neurospora</taxon>
    </lineage>
</organism>
<protein>
    <recommendedName>
        <fullName evidence="4">Mediator of RNA polymerase II transcription subunit 11</fullName>
    </recommendedName>
    <alternativeName>
        <fullName evidence="4">Mediator complex subunit 11</fullName>
    </alternativeName>
</protein>
<feature type="region of interest" description="Disordered" evidence="5">
    <location>
        <begin position="124"/>
        <end position="176"/>
    </location>
</feature>
<comment type="caution">
    <text evidence="6">The sequence shown here is derived from an EMBL/GenBank/DDBJ whole genome shotgun (WGS) entry which is preliminary data.</text>
</comment>
<evidence type="ECO:0000313" key="7">
    <source>
        <dbReference type="Proteomes" id="UP001451303"/>
    </source>
</evidence>
<evidence type="ECO:0000256" key="3">
    <source>
        <dbReference type="ARBA" id="ARBA00023242"/>
    </source>
</evidence>
<keyword evidence="4" id="KW-0805">Transcription regulation</keyword>
<evidence type="ECO:0000256" key="2">
    <source>
        <dbReference type="ARBA" id="ARBA00008186"/>
    </source>
</evidence>
<keyword evidence="3 4" id="KW-0539">Nucleus</keyword>
<sequence length="265" mass="29080">MDNNAQPQGQLQLQSQMDIDIHEPFTTAEHIQKLSNIDNDIVSLLELTSNALRCLASPPPTSSDTQNQTEAEKQQKQQQEDQDQEDATTRFTQIQSTFLSTLDRVDKQLRRQIYAMEEAGIINLRSSSSNSNPNNPDDDGTGGPGEPSASNKPGGYAAASAPKNPGELTRPAKIETHRGAKWVRPVVARLDPDGVGRYGNLDVGRMNMAIDTVERDMERELWLRAREHAERVVKEKGVPAAGVGPLGVGGVIKKEEEGADRMDED</sequence>
<evidence type="ECO:0000256" key="1">
    <source>
        <dbReference type="ARBA" id="ARBA00004123"/>
    </source>
</evidence>
<feature type="compositionally biased region" description="Basic and acidic residues" evidence="5">
    <location>
        <begin position="252"/>
        <end position="265"/>
    </location>
</feature>
<feature type="compositionally biased region" description="Low complexity" evidence="5">
    <location>
        <begin position="126"/>
        <end position="135"/>
    </location>
</feature>
<comment type="similarity">
    <text evidence="2 4">Belongs to the Mediator complex subunit 11 family.</text>
</comment>
<proteinExistence type="inferred from homology"/>
<dbReference type="InterPro" id="IPR019404">
    <property type="entry name" value="Mediator_Med11"/>
</dbReference>
<dbReference type="EMBL" id="JAVLET010000020">
    <property type="protein sequence ID" value="KAL0465023.1"/>
    <property type="molecule type" value="Genomic_DNA"/>
</dbReference>
<feature type="compositionally biased region" description="Basic and acidic residues" evidence="5">
    <location>
        <begin position="70"/>
        <end position="79"/>
    </location>
</feature>
<accession>A0ABR3CX49</accession>
<dbReference type="Proteomes" id="UP001451303">
    <property type="component" value="Unassembled WGS sequence"/>
</dbReference>
<evidence type="ECO:0000256" key="4">
    <source>
        <dbReference type="RuleBase" id="RU364147"/>
    </source>
</evidence>
<keyword evidence="4" id="KW-0010">Activator</keyword>
<keyword evidence="4" id="KW-0804">Transcription</keyword>
<keyword evidence="7" id="KW-1185">Reference proteome</keyword>
<dbReference type="Pfam" id="PF10280">
    <property type="entry name" value="Med11"/>
    <property type="match status" value="1"/>
</dbReference>
<name>A0ABR3CX49_NEUIN</name>
<feature type="region of interest" description="Disordered" evidence="5">
    <location>
        <begin position="243"/>
        <end position="265"/>
    </location>
</feature>
<reference evidence="6 7" key="1">
    <citation type="submission" date="2023-09" db="EMBL/GenBank/DDBJ databases">
        <title>Multi-omics analysis of a traditional fermented food reveals byproduct-associated fungal strains for waste-to-food upcycling.</title>
        <authorList>
            <consortium name="Lawrence Berkeley National Laboratory"/>
            <person name="Rekdal V.M."/>
            <person name="Villalobos-Escobedo J.M."/>
            <person name="Rodriguez-Valeron N."/>
            <person name="Garcia M.O."/>
            <person name="Vasquez D.P."/>
            <person name="Damayanti I."/>
            <person name="Sorensen P.M."/>
            <person name="Baidoo E.E."/>
            <person name="De Carvalho A.C."/>
            <person name="Riley R."/>
            <person name="Lipzen A."/>
            <person name="He G."/>
            <person name="Yan M."/>
            <person name="Haridas S."/>
            <person name="Daum C."/>
            <person name="Yoshinaga Y."/>
            <person name="Ng V."/>
            <person name="Grigoriev I.V."/>
            <person name="Munk R."/>
            <person name="Nuraida L."/>
            <person name="Wijaya C.H."/>
            <person name="Morales P.-C."/>
            <person name="Keasling J.D."/>
        </authorList>
    </citation>
    <scope>NUCLEOTIDE SEQUENCE [LARGE SCALE GENOMIC DNA]</scope>
    <source>
        <strain evidence="6 7">FGSC 2613</strain>
    </source>
</reference>
<comment type="function">
    <text evidence="4">Component of the Mediator complex, a coactivator involved in the regulated transcription of nearly all RNA polymerase II-dependent genes. Mediator functions as a bridge to convey information from gene-specific regulatory proteins to the basal RNA polymerase II transcription machinery. Mediator is recruited to promoters by direct interactions with regulatory proteins and serves as a scaffold for the assembly of a functional pre-initiation complex with RNA polymerase II and the general transcription factors.</text>
</comment>
<feature type="region of interest" description="Disordered" evidence="5">
    <location>
        <begin position="55"/>
        <end position="89"/>
    </location>
</feature>
<gene>
    <name evidence="4" type="primary">MED11</name>
    <name evidence="6" type="ORF">QR685DRAFT_454145</name>
</gene>
<comment type="subcellular location">
    <subcellularLocation>
        <location evidence="1 4">Nucleus</location>
    </subcellularLocation>
</comment>
<dbReference type="PANTHER" id="PTHR22890">
    <property type="entry name" value="MEDIATOR OF RNA POLYMERASE II TRANSCRIPTION SUBUNIT 11"/>
    <property type="match status" value="1"/>
</dbReference>